<comment type="caution">
    <text evidence="3">The sequence shown here is derived from an EMBL/GenBank/DDBJ whole genome shotgun (WGS) entry which is preliminary data.</text>
</comment>
<name>A0AAD8WW96_LOLMU</name>
<proteinExistence type="predicted"/>
<feature type="compositionally biased region" description="Polar residues" evidence="1">
    <location>
        <begin position="66"/>
        <end position="77"/>
    </location>
</feature>
<dbReference type="Proteomes" id="UP001231189">
    <property type="component" value="Unassembled WGS sequence"/>
</dbReference>
<feature type="domain" description="DUF3615" evidence="2">
    <location>
        <begin position="220"/>
        <end position="310"/>
    </location>
</feature>
<feature type="region of interest" description="Disordered" evidence="1">
    <location>
        <begin position="41"/>
        <end position="88"/>
    </location>
</feature>
<dbReference type="AlphaFoldDB" id="A0AAD8WW96"/>
<evidence type="ECO:0000256" key="1">
    <source>
        <dbReference type="SAM" id="MobiDB-lite"/>
    </source>
</evidence>
<dbReference type="EMBL" id="JAUUTY010000002">
    <property type="protein sequence ID" value="KAK1682819.1"/>
    <property type="molecule type" value="Genomic_DNA"/>
</dbReference>
<keyword evidence="4" id="KW-1185">Reference proteome</keyword>
<evidence type="ECO:0000313" key="3">
    <source>
        <dbReference type="EMBL" id="KAK1682819.1"/>
    </source>
</evidence>
<reference evidence="3" key="1">
    <citation type="submission" date="2023-07" db="EMBL/GenBank/DDBJ databases">
        <title>A chromosome-level genome assembly of Lolium multiflorum.</title>
        <authorList>
            <person name="Chen Y."/>
            <person name="Copetti D."/>
            <person name="Kolliker R."/>
            <person name="Studer B."/>
        </authorList>
    </citation>
    <scope>NUCLEOTIDE SEQUENCE</scope>
    <source>
        <strain evidence="3">02402/16</strain>
        <tissue evidence="3">Leaf</tissue>
    </source>
</reference>
<evidence type="ECO:0000259" key="2">
    <source>
        <dbReference type="Pfam" id="PF12274"/>
    </source>
</evidence>
<dbReference type="Pfam" id="PF12274">
    <property type="entry name" value="DUF3615"/>
    <property type="match status" value="1"/>
</dbReference>
<dbReference type="InterPro" id="IPR022059">
    <property type="entry name" value="DUF3615"/>
</dbReference>
<organism evidence="3 4">
    <name type="scientific">Lolium multiflorum</name>
    <name type="common">Italian ryegrass</name>
    <name type="synonym">Lolium perenne subsp. multiflorum</name>
    <dbReference type="NCBI Taxonomy" id="4521"/>
    <lineage>
        <taxon>Eukaryota</taxon>
        <taxon>Viridiplantae</taxon>
        <taxon>Streptophyta</taxon>
        <taxon>Embryophyta</taxon>
        <taxon>Tracheophyta</taxon>
        <taxon>Spermatophyta</taxon>
        <taxon>Magnoliopsida</taxon>
        <taxon>Liliopsida</taxon>
        <taxon>Poales</taxon>
        <taxon>Poaceae</taxon>
        <taxon>BOP clade</taxon>
        <taxon>Pooideae</taxon>
        <taxon>Poodae</taxon>
        <taxon>Poeae</taxon>
        <taxon>Poeae Chloroplast Group 2 (Poeae type)</taxon>
        <taxon>Loliodinae</taxon>
        <taxon>Loliinae</taxon>
        <taxon>Lolium</taxon>
    </lineage>
</organism>
<evidence type="ECO:0000313" key="4">
    <source>
        <dbReference type="Proteomes" id="UP001231189"/>
    </source>
</evidence>
<feature type="compositionally biased region" description="Basic and acidic residues" evidence="1">
    <location>
        <begin position="54"/>
        <end position="64"/>
    </location>
</feature>
<protein>
    <recommendedName>
        <fullName evidence="2">DUF3615 domain-containing protein</fullName>
    </recommendedName>
</protein>
<gene>
    <name evidence="3" type="ORF">QYE76_043667</name>
</gene>
<dbReference type="PANTHER" id="PTHR33326:SF4">
    <property type="entry name" value="OS08G0495300 PROTEIN"/>
    <property type="match status" value="1"/>
</dbReference>
<sequence length="408" mass="45930">MADLVQPWVKKTRRRHGKSLKLETVRPKLLVPIRPAQPRRLPTNVPALTPRVPQIDRDIAEDSKGISLSNSESSPRTSPFRESPVATPLEGAHCTIQAPPESGCGHPIFVLPSDDWGIMFYIRKGRWGSFHTYPCVGGPFQSLQEAENAINCYLLERQDPNLFMGVVSDIEMRAIRRKYWPDGTRKMPPDFYPVDITRNWMHQLAHSLVDKYNEDHNLVEVDDAYQLKKVVCLHSICEVDVFTWCYHINFTAQTRGVGCTEDLFFAEVISKGEGELEELVPSCLRMLTPIDNGTCHGCINNGNSDHMRHPKDPSAYTGGHVRDSCLPFGGSVLPPVVYSEPPPVHDFDFAAAEETRLRNLFTGPKASYYEKYLSPPQGSTTITEEMLQEWLPATSTSHVGHLICDPSY</sequence>
<accession>A0AAD8WW96</accession>
<dbReference type="PANTHER" id="PTHR33326">
    <property type="entry name" value="OS05G0543800 PROTEIN"/>
    <property type="match status" value="1"/>
</dbReference>